<proteinExistence type="inferred from homology"/>
<evidence type="ECO:0000256" key="3">
    <source>
        <dbReference type="ARBA" id="ARBA00022643"/>
    </source>
</evidence>
<comment type="function">
    <text evidence="7">Flavin prenyltransferase that catalyzes the synthesis of the prenylated FMN cofactor (prenyl-FMN) for 4-hydroxy-3-polyprenylbenzoic acid decarboxylase UbiD. The prenyltransferase is metal-independent and links a dimethylallyl moiety from dimethylallyl monophosphate (DMAP) to the flavin N5 and C6 atoms of FMN.</text>
</comment>
<dbReference type="PANTHER" id="PTHR43374">
    <property type="entry name" value="FLAVIN PRENYLTRANSFERASE"/>
    <property type="match status" value="1"/>
</dbReference>
<comment type="caution">
    <text evidence="9">The sequence shown here is derived from an EMBL/GenBank/DDBJ whole genome shotgun (WGS) entry which is preliminary data.</text>
</comment>
<dbReference type="Gene3D" id="3.40.50.1950">
    <property type="entry name" value="Flavin prenyltransferase-like"/>
    <property type="match status" value="1"/>
</dbReference>
<evidence type="ECO:0000256" key="7">
    <source>
        <dbReference type="HAMAP-Rule" id="MF_01984"/>
    </source>
</evidence>
<dbReference type="AlphaFoldDB" id="A0A7I9VEK1"/>
<name>A0A7I9VEK1_9ACTN</name>
<evidence type="ECO:0000256" key="4">
    <source>
        <dbReference type="ARBA" id="ARBA00022679"/>
    </source>
</evidence>
<dbReference type="InterPro" id="IPR003382">
    <property type="entry name" value="Flavoprotein"/>
</dbReference>
<evidence type="ECO:0000256" key="1">
    <source>
        <dbReference type="ARBA" id="ARBA00022602"/>
    </source>
</evidence>
<dbReference type="Pfam" id="PF02441">
    <property type="entry name" value="Flavoprotein"/>
    <property type="match status" value="1"/>
</dbReference>
<keyword evidence="1 7" id="KW-0637">Prenyltransferase</keyword>
<dbReference type="FunFam" id="3.40.50.1950:FF:000001">
    <property type="entry name" value="Flavin prenyltransferase UbiX"/>
    <property type="match status" value="1"/>
</dbReference>
<dbReference type="SUPFAM" id="SSF52507">
    <property type="entry name" value="Homo-oligomeric flavin-containing Cys decarboxylases, HFCD"/>
    <property type="match status" value="1"/>
</dbReference>
<dbReference type="NCBIfam" id="NF004685">
    <property type="entry name" value="PRK06029.1"/>
    <property type="match status" value="1"/>
</dbReference>
<dbReference type="InterPro" id="IPR036551">
    <property type="entry name" value="Flavin_trans-like"/>
</dbReference>
<feature type="binding site" evidence="7">
    <location>
        <position position="167"/>
    </location>
    <ligand>
        <name>dimethylallyl phosphate</name>
        <dbReference type="ChEBI" id="CHEBI:88052"/>
    </ligand>
</feature>
<evidence type="ECO:0000256" key="6">
    <source>
        <dbReference type="ARBA" id="ARBA00060793"/>
    </source>
</evidence>
<feature type="domain" description="Flavoprotein" evidence="8">
    <location>
        <begin position="1"/>
        <end position="171"/>
    </location>
</feature>
<comment type="caution">
    <text evidence="7">Lacks conserved residue(s) required for the propagation of feature annotation.</text>
</comment>
<feature type="binding site" evidence="7">
    <location>
        <begin position="9"/>
        <end position="11"/>
    </location>
    <ligand>
        <name>FMN</name>
        <dbReference type="ChEBI" id="CHEBI:58210"/>
    </ligand>
</feature>
<dbReference type="PANTHER" id="PTHR43374:SF1">
    <property type="entry name" value="FLAVIN PRENYLTRANSFERASE PAD1, MITOCHONDRIAL"/>
    <property type="match status" value="1"/>
</dbReference>
<dbReference type="OrthoDB" id="9781577at2"/>
<accession>A0A7I9VEK1</accession>
<feature type="binding site" evidence="7">
    <location>
        <position position="121"/>
    </location>
    <ligand>
        <name>FMN</name>
        <dbReference type="ChEBI" id="CHEBI:58210"/>
    </ligand>
</feature>
<keyword evidence="10" id="KW-1185">Reference proteome</keyword>
<comment type="similarity">
    <text evidence="6 7">Belongs to the UbiX/PAD1 family.</text>
</comment>
<keyword evidence="3 7" id="KW-0288">FMN</keyword>
<dbReference type="Proteomes" id="UP000444960">
    <property type="component" value="Unassembled WGS sequence"/>
</dbReference>
<gene>
    <name evidence="7" type="primary">ubiX</name>
    <name evidence="9" type="ORF">nbrc107696_40980</name>
</gene>
<evidence type="ECO:0000313" key="10">
    <source>
        <dbReference type="Proteomes" id="UP000444960"/>
    </source>
</evidence>
<feature type="binding site" evidence="7">
    <location>
        <position position="35"/>
    </location>
    <ligand>
        <name>FMN</name>
        <dbReference type="ChEBI" id="CHEBI:58210"/>
    </ligand>
</feature>
<dbReference type="EC" id="2.5.1.129" evidence="7"/>
<dbReference type="RefSeq" id="WP_161897138.1">
    <property type="nucleotide sequence ID" value="NZ_BJOV01000005.1"/>
</dbReference>
<evidence type="ECO:0000256" key="5">
    <source>
        <dbReference type="ARBA" id="ARBA00050612"/>
    </source>
</evidence>
<protein>
    <recommendedName>
        <fullName evidence="7">Flavin prenyltransferase UbiX</fullName>
        <ecNumber evidence="7">2.5.1.129</ecNumber>
    </recommendedName>
</protein>
<comment type="catalytic activity">
    <reaction evidence="5 7">
        <text>dimethylallyl phosphate + FMNH2 = prenylated FMNH2 + phosphate</text>
        <dbReference type="Rhea" id="RHEA:37743"/>
        <dbReference type="ChEBI" id="CHEBI:43474"/>
        <dbReference type="ChEBI" id="CHEBI:57618"/>
        <dbReference type="ChEBI" id="CHEBI:87467"/>
        <dbReference type="ChEBI" id="CHEBI:88052"/>
        <dbReference type="EC" id="2.5.1.129"/>
    </reaction>
</comment>
<keyword evidence="4 7" id="KW-0808">Transferase</keyword>
<dbReference type="NCBIfam" id="TIGR00421">
    <property type="entry name" value="ubiX_pad"/>
    <property type="match status" value="1"/>
</dbReference>
<feature type="binding site" evidence="7">
    <location>
        <position position="151"/>
    </location>
    <ligand>
        <name>dimethylallyl phosphate</name>
        <dbReference type="ChEBI" id="CHEBI:88052"/>
    </ligand>
</feature>
<dbReference type="InterPro" id="IPR004507">
    <property type="entry name" value="UbiX-like"/>
</dbReference>
<evidence type="ECO:0000313" key="9">
    <source>
        <dbReference type="EMBL" id="GEE03652.1"/>
    </source>
</evidence>
<keyword evidence="2 7" id="KW-0285">Flavoprotein</keyword>
<dbReference type="GO" id="GO:0016831">
    <property type="term" value="F:carboxy-lyase activity"/>
    <property type="evidence" value="ECO:0007669"/>
    <property type="project" value="TreeGrafter"/>
</dbReference>
<evidence type="ECO:0000259" key="8">
    <source>
        <dbReference type="Pfam" id="PF02441"/>
    </source>
</evidence>
<evidence type="ECO:0000256" key="2">
    <source>
        <dbReference type="ARBA" id="ARBA00022630"/>
    </source>
</evidence>
<dbReference type="GO" id="GO:0106141">
    <property type="term" value="F:flavin prenyltransferase activity"/>
    <property type="evidence" value="ECO:0007669"/>
    <property type="project" value="UniProtKB-EC"/>
</dbReference>
<feature type="binding site" evidence="7">
    <location>
        <begin position="86"/>
        <end position="89"/>
    </location>
    <ligand>
        <name>FMN</name>
        <dbReference type="ChEBI" id="CHEBI:58210"/>
    </ligand>
</feature>
<reference evidence="10" key="1">
    <citation type="submission" date="2019-06" db="EMBL/GenBank/DDBJ databases">
        <title>Gordonia isolated from sludge of a wastewater treatment plant.</title>
        <authorList>
            <person name="Tamura T."/>
            <person name="Aoyama K."/>
            <person name="Kang Y."/>
            <person name="Saito S."/>
            <person name="Akiyama N."/>
            <person name="Yazawa K."/>
            <person name="Gonoi T."/>
            <person name="Mikami Y."/>
        </authorList>
    </citation>
    <scope>NUCLEOTIDE SEQUENCE [LARGE SCALE GENOMIC DNA]</scope>
    <source>
        <strain evidence="10">NBRC 107696</strain>
    </source>
</reference>
<sequence length="196" mass="21174">MRIVVGVTGATGAPIAVRLLQVLAEMDVEVHLVISRWARATLTDETGMSVAELSALAAHVYKLDDQGAAISSGSFPVDGMIIVPCSMKTLAAVRIGFGESLISRAADVTLKERRPLLLVAREMPLSTIHLENMLEVTKAGATVFPPVPAFYNDPHTVADLVDHLVARILDQFRLDWTGARRWTGMASRATTDRTLA</sequence>
<dbReference type="EMBL" id="BJOV01000005">
    <property type="protein sequence ID" value="GEE03652.1"/>
    <property type="molecule type" value="Genomic_DNA"/>
</dbReference>
<organism evidence="9 10">
    <name type="scientific">Gordonia spumicola</name>
    <dbReference type="NCBI Taxonomy" id="589161"/>
    <lineage>
        <taxon>Bacteria</taxon>
        <taxon>Bacillati</taxon>
        <taxon>Actinomycetota</taxon>
        <taxon>Actinomycetes</taxon>
        <taxon>Mycobacteriales</taxon>
        <taxon>Gordoniaceae</taxon>
        <taxon>Gordonia</taxon>
    </lineage>
</organism>
<dbReference type="HAMAP" id="MF_01984">
    <property type="entry name" value="ubiX_pad"/>
    <property type="match status" value="1"/>
</dbReference>